<evidence type="ECO:0008006" key="3">
    <source>
        <dbReference type="Google" id="ProtNLM"/>
    </source>
</evidence>
<dbReference type="RefSeq" id="WP_097056501.1">
    <property type="nucleotide sequence ID" value="NZ_OCMF01000003.1"/>
</dbReference>
<keyword evidence="2" id="KW-1185">Reference proteome</keyword>
<dbReference type="Proteomes" id="UP000219193">
    <property type="component" value="Unassembled WGS sequence"/>
</dbReference>
<organism evidence="1 2">
    <name type="scientific">Salinimicrobium sediminis</name>
    <dbReference type="NCBI Taxonomy" id="1343891"/>
    <lineage>
        <taxon>Bacteria</taxon>
        <taxon>Pseudomonadati</taxon>
        <taxon>Bacteroidota</taxon>
        <taxon>Flavobacteriia</taxon>
        <taxon>Flavobacteriales</taxon>
        <taxon>Flavobacteriaceae</taxon>
        <taxon>Salinimicrobium</taxon>
    </lineage>
</organism>
<proteinExistence type="predicted"/>
<reference evidence="2" key="1">
    <citation type="submission" date="2017-09" db="EMBL/GenBank/DDBJ databases">
        <authorList>
            <person name="Varghese N."/>
            <person name="Submissions S."/>
        </authorList>
    </citation>
    <scope>NUCLEOTIDE SEQUENCE [LARGE SCALE GENOMIC DNA]</scope>
    <source>
        <strain evidence="2">CGMCC 1.12641</strain>
    </source>
</reference>
<dbReference type="OrthoDB" id="1262821at2"/>
<evidence type="ECO:0000313" key="1">
    <source>
        <dbReference type="EMBL" id="SOC80706.1"/>
    </source>
</evidence>
<accession>A0A285X6S9</accession>
<name>A0A285X6S9_9FLAO</name>
<dbReference type="AlphaFoldDB" id="A0A285X6S9"/>
<sequence>MKGISIMKLSCREAASVCNKAEYKEANLREKLRLKLHLFFCKTCKDYYQNNRKLTGLIKKADIKPCSAEQKEIFKQHMKNGNSKTTE</sequence>
<gene>
    <name evidence="1" type="ORF">SAMN06296241_2262</name>
</gene>
<evidence type="ECO:0000313" key="2">
    <source>
        <dbReference type="Proteomes" id="UP000219193"/>
    </source>
</evidence>
<dbReference type="EMBL" id="OCMF01000003">
    <property type="protein sequence ID" value="SOC80706.1"/>
    <property type="molecule type" value="Genomic_DNA"/>
</dbReference>
<protein>
    <recommendedName>
        <fullName evidence="3">Zinc-finger</fullName>
    </recommendedName>
</protein>